<sequence length="427" mass="48782">MDKEQIKEPPSLVAPKTSPAPFAPRGSQSELPPNLANGSEHKRDSQETVQTMTTTFLVERLNQIEADIAKVRFIIRNQNLLNKEYVELVKEIINKQAVSPHIGSNSPKQGKTNMTEGNIGKSGPTLHTYKRTKNANPTTTGNDPDYLPIPTPPSSPDGSTFRFKRRNKQRRSGSTPAPKGETTRGRRKLFISGSISRIRHVDRSQWGKEIRKNIPRGMPLTFFPTKDMKIVRLDLCAAVYIFNTKLDRDELLVQSPHCAITSGALRTLEPRKPVVDHVLILLACMLARNSTRIHWFLPTTFSIYCPIWCNGHWFLLVIDIIRMQLMYLDSLPSEDDRPKRLRQLKKVTNPRILYSDYEIKEPKVTRQDPGRYPDTPSIAVTLKITEYSCMRLAVDMVLKYYNDKRMEVIQAALEYWRNLTTNSPATN</sequence>
<evidence type="ECO:0000313" key="2">
    <source>
        <dbReference type="EMBL" id="RYR10953.1"/>
    </source>
</evidence>
<keyword evidence="3" id="KW-1185">Reference proteome</keyword>
<feature type="compositionally biased region" description="Basic residues" evidence="1">
    <location>
        <begin position="162"/>
        <end position="171"/>
    </location>
</feature>
<gene>
    <name evidence="2" type="ORF">Ahy_B05g079441</name>
</gene>
<evidence type="ECO:0000256" key="1">
    <source>
        <dbReference type="SAM" id="MobiDB-lite"/>
    </source>
</evidence>
<dbReference type="Gene3D" id="3.40.395.10">
    <property type="entry name" value="Adenoviral Proteinase, Chain A"/>
    <property type="match status" value="1"/>
</dbReference>
<proteinExistence type="predicted"/>
<evidence type="ECO:0008006" key="4">
    <source>
        <dbReference type="Google" id="ProtNLM"/>
    </source>
</evidence>
<comment type="caution">
    <text evidence="2">The sequence shown here is derived from an EMBL/GenBank/DDBJ whole genome shotgun (WGS) entry which is preliminary data.</text>
</comment>
<dbReference type="EMBL" id="SDMP01000015">
    <property type="protein sequence ID" value="RYR10953.1"/>
    <property type="molecule type" value="Genomic_DNA"/>
</dbReference>
<name>A0A444Z9U2_ARAHY</name>
<evidence type="ECO:0000313" key="3">
    <source>
        <dbReference type="Proteomes" id="UP000289738"/>
    </source>
</evidence>
<dbReference type="Proteomes" id="UP000289738">
    <property type="component" value="Chromosome B05"/>
</dbReference>
<accession>A0A444Z9U2</accession>
<feature type="region of interest" description="Disordered" evidence="1">
    <location>
        <begin position="1"/>
        <end position="48"/>
    </location>
</feature>
<dbReference type="InterPro" id="IPR038765">
    <property type="entry name" value="Papain-like_cys_pep_sf"/>
</dbReference>
<dbReference type="AlphaFoldDB" id="A0A444Z9U2"/>
<organism evidence="2 3">
    <name type="scientific">Arachis hypogaea</name>
    <name type="common">Peanut</name>
    <dbReference type="NCBI Taxonomy" id="3818"/>
    <lineage>
        <taxon>Eukaryota</taxon>
        <taxon>Viridiplantae</taxon>
        <taxon>Streptophyta</taxon>
        <taxon>Embryophyta</taxon>
        <taxon>Tracheophyta</taxon>
        <taxon>Spermatophyta</taxon>
        <taxon>Magnoliopsida</taxon>
        <taxon>eudicotyledons</taxon>
        <taxon>Gunneridae</taxon>
        <taxon>Pentapetalae</taxon>
        <taxon>rosids</taxon>
        <taxon>fabids</taxon>
        <taxon>Fabales</taxon>
        <taxon>Fabaceae</taxon>
        <taxon>Papilionoideae</taxon>
        <taxon>50 kb inversion clade</taxon>
        <taxon>dalbergioids sensu lato</taxon>
        <taxon>Dalbergieae</taxon>
        <taxon>Pterocarpus clade</taxon>
        <taxon>Arachis</taxon>
    </lineage>
</organism>
<reference evidence="2 3" key="1">
    <citation type="submission" date="2019-01" db="EMBL/GenBank/DDBJ databases">
        <title>Sequencing of cultivated peanut Arachis hypogaea provides insights into genome evolution and oil improvement.</title>
        <authorList>
            <person name="Chen X."/>
        </authorList>
    </citation>
    <scope>NUCLEOTIDE SEQUENCE [LARGE SCALE GENOMIC DNA]</scope>
    <source>
        <strain evidence="3">cv. Fuhuasheng</strain>
        <tissue evidence="2">Leaves</tissue>
    </source>
</reference>
<feature type="compositionally biased region" description="Polar residues" evidence="1">
    <location>
        <begin position="102"/>
        <end position="116"/>
    </location>
</feature>
<feature type="region of interest" description="Disordered" evidence="1">
    <location>
        <begin position="100"/>
        <end position="186"/>
    </location>
</feature>
<protein>
    <recommendedName>
        <fullName evidence="4">Ubiquitin-like protease family profile domain-containing protein</fullName>
    </recommendedName>
</protein>
<dbReference type="SUPFAM" id="SSF54001">
    <property type="entry name" value="Cysteine proteinases"/>
    <property type="match status" value="1"/>
</dbReference>